<proteinExistence type="predicted"/>
<evidence type="ECO:0000313" key="2">
    <source>
        <dbReference type="EMBL" id="MCI2242737.1"/>
    </source>
</evidence>
<reference evidence="2" key="1">
    <citation type="submission" date="2021-11" db="EMBL/GenBank/DDBJ databases">
        <title>A Novel Adlercreutzia Species, isolated from a Allomyrina dichotoma larva feces.</title>
        <authorList>
            <person name="Suh M.K."/>
        </authorList>
    </citation>
    <scope>NUCLEOTIDE SEQUENCE</scope>
    <source>
        <strain evidence="2">JBNU-10</strain>
    </source>
</reference>
<evidence type="ECO:0000313" key="3">
    <source>
        <dbReference type="Proteomes" id="UP001430755"/>
    </source>
</evidence>
<dbReference type="Proteomes" id="UP001430755">
    <property type="component" value="Unassembled WGS sequence"/>
</dbReference>
<gene>
    <name evidence="2" type="ORF">LPT13_10305</name>
</gene>
<feature type="compositionally biased region" description="Basic and acidic residues" evidence="1">
    <location>
        <begin position="1"/>
        <end position="11"/>
    </location>
</feature>
<name>A0ABS9WK44_9ACTN</name>
<keyword evidence="3" id="KW-1185">Reference proteome</keyword>
<organism evidence="2 3">
    <name type="scientific">Adlercreutzia faecimuris</name>
    <dbReference type="NCBI Taxonomy" id="2897341"/>
    <lineage>
        <taxon>Bacteria</taxon>
        <taxon>Bacillati</taxon>
        <taxon>Actinomycetota</taxon>
        <taxon>Coriobacteriia</taxon>
        <taxon>Eggerthellales</taxon>
        <taxon>Eggerthellaceae</taxon>
        <taxon>Adlercreutzia</taxon>
    </lineage>
</organism>
<evidence type="ECO:0000256" key="1">
    <source>
        <dbReference type="SAM" id="MobiDB-lite"/>
    </source>
</evidence>
<comment type="caution">
    <text evidence="2">The sequence shown here is derived from an EMBL/GenBank/DDBJ whole genome shotgun (WGS) entry which is preliminary data.</text>
</comment>
<feature type="region of interest" description="Disordered" evidence="1">
    <location>
        <begin position="1"/>
        <end position="26"/>
    </location>
</feature>
<protein>
    <submittedName>
        <fullName evidence="2">Uncharacterized protein</fullName>
    </submittedName>
</protein>
<sequence>MFLSTRRDKNTRSRRPSRRASTPPEGYAALIAQLAVRCAPGFRDERTTTPRSLLAPASGAYEFSTDSTLRLK</sequence>
<accession>A0ABS9WK44</accession>
<dbReference type="EMBL" id="JAJMLW010000004">
    <property type="protein sequence ID" value="MCI2242737.1"/>
    <property type="molecule type" value="Genomic_DNA"/>
</dbReference>
<dbReference type="RefSeq" id="WP_242166248.1">
    <property type="nucleotide sequence ID" value="NZ_JAJMLW010000004.1"/>
</dbReference>